<dbReference type="PaxDb" id="1198114-AciX9_3444"/>
<keyword evidence="1" id="KW-0812">Transmembrane</keyword>
<keyword evidence="1" id="KW-1133">Transmembrane helix</keyword>
<feature type="transmembrane region" description="Helical" evidence="1">
    <location>
        <begin position="331"/>
        <end position="349"/>
    </location>
</feature>
<dbReference type="InterPro" id="IPR050879">
    <property type="entry name" value="Acyltransferase_3"/>
</dbReference>
<feature type="transmembrane region" description="Helical" evidence="1">
    <location>
        <begin position="355"/>
        <end position="377"/>
    </location>
</feature>
<dbReference type="KEGG" id="acm:AciX9_3444"/>
<keyword evidence="3" id="KW-0808">Transferase</keyword>
<gene>
    <name evidence="3" type="ordered locus">AciX9_3444</name>
</gene>
<dbReference type="GO" id="GO:0016747">
    <property type="term" value="F:acyltransferase activity, transferring groups other than amino-acyl groups"/>
    <property type="evidence" value="ECO:0007669"/>
    <property type="project" value="InterPro"/>
</dbReference>
<dbReference type="Proteomes" id="UP000000343">
    <property type="component" value="Chromosome"/>
</dbReference>
<dbReference type="RefSeq" id="WP_013581760.1">
    <property type="nucleotide sequence ID" value="NC_015064.1"/>
</dbReference>
<keyword evidence="1" id="KW-0472">Membrane</keyword>
<evidence type="ECO:0000313" key="3">
    <source>
        <dbReference type="EMBL" id="ADW70449.1"/>
    </source>
</evidence>
<dbReference type="HOGENOM" id="CLU_005679_1_0_0"/>
<dbReference type="OrthoDB" id="9767863at2"/>
<dbReference type="GO" id="GO:0009103">
    <property type="term" value="P:lipopolysaccharide biosynthetic process"/>
    <property type="evidence" value="ECO:0007669"/>
    <property type="project" value="TreeGrafter"/>
</dbReference>
<evidence type="ECO:0000256" key="1">
    <source>
        <dbReference type="SAM" id="Phobius"/>
    </source>
</evidence>
<keyword evidence="4" id="KW-1185">Reference proteome</keyword>
<name>E8X3E8_GRATM</name>
<feature type="transmembrane region" description="Helical" evidence="1">
    <location>
        <begin position="102"/>
        <end position="122"/>
    </location>
</feature>
<dbReference type="GO" id="GO:0016020">
    <property type="term" value="C:membrane"/>
    <property type="evidence" value="ECO:0007669"/>
    <property type="project" value="TreeGrafter"/>
</dbReference>
<feature type="domain" description="Acyltransferase 3" evidence="2">
    <location>
        <begin position="19"/>
        <end position="373"/>
    </location>
</feature>
<dbReference type="Pfam" id="PF01757">
    <property type="entry name" value="Acyl_transf_3"/>
    <property type="match status" value="1"/>
</dbReference>
<dbReference type="EMBL" id="CP002480">
    <property type="protein sequence ID" value="ADW70449.1"/>
    <property type="molecule type" value="Genomic_DNA"/>
</dbReference>
<keyword evidence="3" id="KW-0012">Acyltransferase</keyword>
<feature type="transmembrane region" description="Helical" evidence="1">
    <location>
        <begin position="225"/>
        <end position="243"/>
    </location>
</feature>
<evidence type="ECO:0000313" key="4">
    <source>
        <dbReference type="Proteomes" id="UP000000343"/>
    </source>
</evidence>
<feature type="transmembrane region" description="Helical" evidence="1">
    <location>
        <begin position="193"/>
        <end position="213"/>
    </location>
</feature>
<dbReference type="PANTHER" id="PTHR23028:SF53">
    <property type="entry name" value="ACYL_TRANSF_3 DOMAIN-CONTAINING PROTEIN"/>
    <property type="match status" value="1"/>
</dbReference>
<dbReference type="eggNOG" id="COG1835">
    <property type="taxonomic scope" value="Bacteria"/>
</dbReference>
<dbReference type="PANTHER" id="PTHR23028">
    <property type="entry name" value="ACETYLTRANSFERASE"/>
    <property type="match status" value="1"/>
</dbReference>
<accession>E8X3E8</accession>
<dbReference type="AlphaFoldDB" id="E8X3E8"/>
<evidence type="ECO:0000259" key="2">
    <source>
        <dbReference type="Pfam" id="PF01757"/>
    </source>
</evidence>
<feature type="transmembrane region" description="Helical" evidence="1">
    <location>
        <begin position="62"/>
        <end position="81"/>
    </location>
</feature>
<proteinExistence type="predicted"/>
<feature type="transmembrane region" description="Helical" evidence="1">
    <location>
        <begin position="255"/>
        <end position="276"/>
    </location>
</feature>
<reference evidence="4" key="1">
    <citation type="submission" date="2011-01" db="EMBL/GenBank/DDBJ databases">
        <title>Complete sequence of chromosome of Acidobacterium sp. MP5ACTX9.</title>
        <authorList>
            <consortium name="US DOE Joint Genome Institute"/>
            <person name="Lucas S."/>
            <person name="Copeland A."/>
            <person name="Lapidus A."/>
            <person name="Cheng J.-F."/>
            <person name="Goodwin L."/>
            <person name="Pitluck S."/>
            <person name="Teshima H."/>
            <person name="Detter J.C."/>
            <person name="Han C."/>
            <person name="Tapia R."/>
            <person name="Land M."/>
            <person name="Hauser L."/>
            <person name="Kyrpides N."/>
            <person name="Ivanova N."/>
            <person name="Ovchinnikova G."/>
            <person name="Pagani I."/>
            <person name="Rawat S.R."/>
            <person name="Mannisto M."/>
            <person name="Haggblom M.M."/>
            <person name="Woyke T."/>
        </authorList>
    </citation>
    <scope>NUCLEOTIDE SEQUENCE [LARGE SCALE GENOMIC DNA]</scope>
    <source>
        <strain evidence="4">MP5ACTX9</strain>
    </source>
</reference>
<sequence>MAETTRAETTRAATPRFDTIDLLRGLSILAVVLLHTWLRFWLNDIKVQPPVPPWLAHLLFHNGDYGVTVFFCISGFLITFTSLKRFGSLAQMKAAIFYRIRFARIAPLLMLLLAILSVFAVLHVPGFEINHKKASLLGAVFSALTFHLNWYEAVHGYLPACWDVLWSLSVEEMFYLFFPLACLLLLRWKHGMCVFIAMLTCFVVIGPFARAIWSAYNPIWQEKTYLGGTDAIALGCLTALLTNHLLGRRKVGDKTLLAIQTFGALLILFIALAPRWHWLHPAMRFLGRSALDNDVLMLGTCLVMLCSVLLGTGGSLFTAPIRWFGRHSYEVYLTHEFLVIGGVSLYLHYKKGPITLWYLGILLLTVPLGWLVSHFFFEPLNRKLRGARPPA</sequence>
<feature type="transmembrane region" description="Helical" evidence="1">
    <location>
        <begin position="21"/>
        <end position="42"/>
    </location>
</feature>
<dbReference type="InterPro" id="IPR002656">
    <property type="entry name" value="Acyl_transf_3_dom"/>
</dbReference>
<organism evidence="4">
    <name type="scientific">Granulicella tundricola (strain ATCC BAA-1859 / DSM 23138 / MP5ACTX9)</name>
    <dbReference type="NCBI Taxonomy" id="1198114"/>
    <lineage>
        <taxon>Bacteria</taxon>
        <taxon>Pseudomonadati</taxon>
        <taxon>Acidobacteriota</taxon>
        <taxon>Terriglobia</taxon>
        <taxon>Terriglobales</taxon>
        <taxon>Acidobacteriaceae</taxon>
        <taxon>Granulicella</taxon>
    </lineage>
</organism>
<feature type="transmembrane region" description="Helical" evidence="1">
    <location>
        <begin position="164"/>
        <end position="186"/>
    </location>
</feature>
<feature type="transmembrane region" description="Helical" evidence="1">
    <location>
        <begin position="296"/>
        <end position="319"/>
    </location>
</feature>
<dbReference type="STRING" id="1198114.AciX9_3444"/>
<protein>
    <submittedName>
        <fullName evidence="3">Acyltransferase 3</fullName>
    </submittedName>
</protein>